<dbReference type="AlphaFoldDB" id="A0AA36GN99"/>
<gene>
    <name evidence="2" type="ORF">CYNAS_LOCUS7244</name>
</gene>
<feature type="region of interest" description="Disordered" evidence="1">
    <location>
        <begin position="180"/>
        <end position="199"/>
    </location>
</feature>
<evidence type="ECO:0000313" key="2">
    <source>
        <dbReference type="EMBL" id="CAJ0595261.1"/>
    </source>
</evidence>
<dbReference type="Proteomes" id="UP001176961">
    <property type="component" value="Unassembled WGS sequence"/>
</dbReference>
<keyword evidence="3" id="KW-1185">Reference proteome</keyword>
<comment type="caution">
    <text evidence="2">The sequence shown here is derived from an EMBL/GenBank/DDBJ whole genome shotgun (WGS) entry which is preliminary data.</text>
</comment>
<evidence type="ECO:0000256" key="1">
    <source>
        <dbReference type="SAM" id="MobiDB-lite"/>
    </source>
</evidence>
<reference evidence="2" key="1">
    <citation type="submission" date="2023-07" db="EMBL/GenBank/DDBJ databases">
        <authorList>
            <consortium name="CYATHOMIX"/>
        </authorList>
    </citation>
    <scope>NUCLEOTIDE SEQUENCE</scope>
    <source>
        <strain evidence="2">N/A</strain>
    </source>
</reference>
<feature type="region of interest" description="Disordered" evidence="1">
    <location>
        <begin position="31"/>
        <end position="150"/>
    </location>
</feature>
<name>A0AA36GN99_CYLNA</name>
<feature type="compositionally biased region" description="Basic and acidic residues" evidence="1">
    <location>
        <begin position="50"/>
        <end position="71"/>
    </location>
</feature>
<dbReference type="EMBL" id="CATQJL010000112">
    <property type="protein sequence ID" value="CAJ0595261.1"/>
    <property type="molecule type" value="Genomic_DNA"/>
</dbReference>
<evidence type="ECO:0000313" key="3">
    <source>
        <dbReference type="Proteomes" id="UP001176961"/>
    </source>
</evidence>
<accession>A0AA36GN99</accession>
<organism evidence="2 3">
    <name type="scientific">Cylicocyclus nassatus</name>
    <name type="common">Nematode worm</name>
    <dbReference type="NCBI Taxonomy" id="53992"/>
    <lineage>
        <taxon>Eukaryota</taxon>
        <taxon>Metazoa</taxon>
        <taxon>Ecdysozoa</taxon>
        <taxon>Nematoda</taxon>
        <taxon>Chromadorea</taxon>
        <taxon>Rhabditida</taxon>
        <taxon>Rhabditina</taxon>
        <taxon>Rhabditomorpha</taxon>
        <taxon>Strongyloidea</taxon>
        <taxon>Strongylidae</taxon>
        <taxon>Cylicocyclus</taxon>
    </lineage>
</organism>
<proteinExistence type="predicted"/>
<protein>
    <submittedName>
        <fullName evidence="2">Uncharacterized protein</fullName>
    </submittedName>
</protein>
<sequence length="199" mass="22170">MRLLELSITMTYSICFFIIFTKVCLTCSKKKSAGRQGGDKKNQGRIGGGSKEKLAAKRRKSIDFTKMKEEQPTQEEEISPKRTPLSKEHDSVQQKIISKENCSGEQKASASRDSAEVLGSKEANQKPQQAGAVKNERDEHMGGYLSAGPDDRAFTLLMPVVPMKEETEGKSMFGEVIDPLKEKDKSQWNQQENAVDVEP</sequence>
<feature type="compositionally biased region" description="Polar residues" evidence="1">
    <location>
        <begin position="93"/>
        <end position="112"/>
    </location>
</feature>